<protein>
    <recommendedName>
        <fullName evidence="5">DUF5666 domain-containing protein</fullName>
    </recommendedName>
</protein>
<keyword evidence="2" id="KW-0812">Transmembrane</keyword>
<proteinExistence type="predicted"/>
<dbReference type="Pfam" id="PF22116">
    <property type="entry name" value="DUF6944"/>
    <property type="match status" value="1"/>
</dbReference>
<name>A0ABC9QX64_BACMY</name>
<comment type="caution">
    <text evidence="3">The sequence shown here is derived from an EMBL/GenBank/DDBJ whole genome shotgun (WGS) entry which is preliminary data.</text>
</comment>
<dbReference type="InterPro" id="IPR054224">
    <property type="entry name" value="DUF6944"/>
</dbReference>
<sequence length="251" mass="26951">MDNSSKQIFGSVIVAVGTILAAIGASPLNFIKSNLREDLNLYGNVLQAGGNALQAEGQGNILRKIGKEFQAIGNTTVITGLIIDFQTQTKQKLFITGNWIQALGGFINVGHGIELTPFPGHAENLTGNILQATGNSLQAMGGIYELKKNGNEDKVHTEHSNGNSSQSTEKGYESEKNENGDKIHVEHKNGHSLQAMGRVYGYGSRSENYIEHNDGESLAITGSWIQAIGSVISLIGTIKEETQGKQLEESQ</sequence>
<gene>
    <name evidence="3" type="ORF">III_05497</name>
</gene>
<evidence type="ECO:0008006" key="5">
    <source>
        <dbReference type="Google" id="ProtNLM"/>
    </source>
</evidence>
<dbReference type="EMBL" id="AHEV01000043">
    <property type="protein sequence ID" value="EJR31271.1"/>
    <property type="molecule type" value="Genomic_DNA"/>
</dbReference>
<dbReference type="RefSeq" id="WP_002169589.1">
    <property type="nucleotide sequence ID" value="NZ_JH792252.1"/>
</dbReference>
<evidence type="ECO:0000313" key="4">
    <source>
        <dbReference type="Proteomes" id="UP000006976"/>
    </source>
</evidence>
<keyword evidence="2" id="KW-0472">Membrane</keyword>
<organism evidence="3 4">
    <name type="scientific">Bacillus mycoides</name>
    <dbReference type="NCBI Taxonomy" id="1405"/>
    <lineage>
        <taxon>Bacteria</taxon>
        <taxon>Bacillati</taxon>
        <taxon>Bacillota</taxon>
        <taxon>Bacilli</taxon>
        <taxon>Bacillales</taxon>
        <taxon>Bacillaceae</taxon>
        <taxon>Bacillus</taxon>
        <taxon>Bacillus cereus group</taxon>
    </lineage>
</organism>
<dbReference type="AlphaFoldDB" id="A0ABC9QX64"/>
<evidence type="ECO:0000256" key="2">
    <source>
        <dbReference type="SAM" id="Phobius"/>
    </source>
</evidence>
<evidence type="ECO:0000256" key="1">
    <source>
        <dbReference type="SAM" id="MobiDB-lite"/>
    </source>
</evidence>
<reference evidence="3 4" key="1">
    <citation type="submission" date="2012-04" db="EMBL/GenBank/DDBJ databases">
        <title>The Genome Sequence of Bacillus cereus VD078.</title>
        <authorList>
            <consortium name="The Broad Institute Genome Sequencing Platform"/>
            <consortium name="The Broad Institute Genome Sequencing Center for Infectious Disease"/>
            <person name="Feldgarden M."/>
            <person name="Van der Auwera G.A."/>
            <person name="Mahillon J."/>
            <person name="Duprez V."/>
            <person name="Timmery S."/>
            <person name="Mattelet C."/>
            <person name="Dierick K."/>
            <person name="Sun M."/>
            <person name="Yu Z."/>
            <person name="Zhu L."/>
            <person name="Hu X."/>
            <person name="Shank E.B."/>
            <person name="Swiecicka I."/>
            <person name="Hansen B.M."/>
            <person name="Andrup L."/>
            <person name="Young S.K."/>
            <person name="Zeng Q."/>
            <person name="Gargeya S."/>
            <person name="Fitzgerald M."/>
            <person name="Haas B."/>
            <person name="Abouelleil A."/>
            <person name="Alvarado L."/>
            <person name="Arachchi H.M."/>
            <person name="Berlin A."/>
            <person name="Chapman S.B."/>
            <person name="Goldberg J."/>
            <person name="Griggs A."/>
            <person name="Gujja S."/>
            <person name="Hansen M."/>
            <person name="Howarth C."/>
            <person name="Imamovic A."/>
            <person name="Larimer J."/>
            <person name="McCowen C."/>
            <person name="Montmayeur A."/>
            <person name="Murphy C."/>
            <person name="Neiman D."/>
            <person name="Pearson M."/>
            <person name="Priest M."/>
            <person name="Roberts A."/>
            <person name="Saif S."/>
            <person name="Shea T."/>
            <person name="Sisk P."/>
            <person name="Sykes S."/>
            <person name="Wortman J."/>
            <person name="Nusbaum C."/>
            <person name="Birren B."/>
        </authorList>
    </citation>
    <scope>NUCLEOTIDE SEQUENCE [LARGE SCALE GENOMIC DNA]</scope>
    <source>
        <strain evidence="3 4">VD078</strain>
    </source>
</reference>
<keyword evidence="2" id="KW-1133">Transmembrane helix</keyword>
<evidence type="ECO:0000313" key="3">
    <source>
        <dbReference type="EMBL" id="EJR31271.1"/>
    </source>
</evidence>
<feature type="region of interest" description="Disordered" evidence="1">
    <location>
        <begin position="153"/>
        <end position="177"/>
    </location>
</feature>
<dbReference type="Proteomes" id="UP000006976">
    <property type="component" value="Unassembled WGS sequence"/>
</dbReference>
<feature type="transmembrane region" description="Helical" evidence="2">
    <location>
        <begin position="12"/>
        <end position="31"/>
    </location>
</feature>
<feature type="compositionally biased region" description="Polar residues" evidence="1">
    <location>
        <begin position="160"/>
        <end position="169"/>
    </location>
</feature>
<accession>A0ABC9QX64</accession>